<dbReference type="CDD" id="cd17468">
    <property type="entry name" value="T3SS_HrpP_C"/>
    <property type="match status" value="1"/>
</dbReference>
<comment type="caution">
    <text evidence="1">The sequence shown here is derived from an EMBL/GenBank/DDBJ whole genome shotgun (WGS) entry which is preliminary data.</text>
</comment>
<evidence type="ECO:0000313" key="2">
    <source>
        <dbReference type="Proteomes" id="UP000183155"/>
    </source>
</evidence>
<reference evidence="1 2" key="1">
    <citation type="submission" date="2016-10" db="EMBL/GenBank/DDBJ databases">
        <authorList>
            <person name="Varghese N."/>
            <person name="Submissions S."/>
        </authorList>
    </citation>
    <scope>NUCLEOTIDE SEQUENCE [LARGE SCALE GENOMIC DNA]</scope>
    <source>
        <strain evidence="1 2">BS3652</strain>
    </source>
</reference>
<dbReference type="Proteomes" id="UP000183155">
    <property type="component" value="Unassembled WGS sequence"/>
</dbReference>
<dbReference type="InterPro" id="IPR049757">
    <property type="entry name" value="T3SS_HrpP-like_C"/>
</dbReference>
<sequence>MTLPPERIPPRVPSRDAYCAPWPAVVNPGASVSDRTLFINLLRGGESNAPATGLSVVPGGDAQLIKALSEPLLSRAGGSGPWPLQFVIDLVRRGRIKVSAGYERGVWNIALQPELACTGRWLTTQQSCCQERLARRLGQPVRVSLQRGGAQ</sequence>
<evidence type="ECO:0008006" key="3">
    <source>
        <dbReference type="Google" id="ProtNLM"/>
    </source>
</evidence>
<evidence type="ECO:0000313" key="1">
    <source>
        <dbReference type="EMBL" id="SED12604.1"/>
    </source>
</evidence>
<dbReference type="RefSeq" id="WP_053070888.1">
    <property type="nucleotide sequence ID" value="NZ_FNRS01000001.1"/>
</dbReference>
<organism evidence="1 2">
    <name type="scientific">Pseudomonas taetrolens</name>
    <dbReference type="NCBI Taxonomy" id="47884"/>
    <lineage>
        <taxon>Bacteria</taxon>
        <taxon>Pseudomonadati</taxon>
        <taxon>Pseudomonadota</taxon>
        <taxon>Gammaproteobacteria</taxon>
        <taxon>Pseudomonadales</taxon>
        <taxon>Pseudomonadaceae</taxon>
        <taxon>Pseudomonas</taxon>
    </lineage>
</organism>
<gene>
    <name evidence="1" type="ORF">SAMN04490203_3872</name>
</gene>
<protein>
    <recommendedName>
        <fullName evidence="3">Type III secretion protein</fullName>
    </recommendedName>
</protein>
<name>A0A1H4Y6H9_PSETA</name>
<dbReference type="EMBL" id="FNRS01000001">
    <property type="protein sequence ID" value="SED12604.1"/>
    <property type="molecule type" value="Genomic_DNA"/>
</dbReference>
<proteinExistence type="predicted"/>
<accession>A0A1H4Y6H9</accession>
<keyword evidence="2" id="KW-1185">Reference proteome</keyword>